<dbReference type="eggNOG" id="COG1310">
    <property type="taxonomic scope" value="Bacteria"/>
</dbReference>
<dbReference type="PANTHER" id="PTHR34858">
    <property type="entry name" value="CYSO-CYSTEINE PEPTIDASE"/>
    <property type="match status" value="1"/>
</dbReference>
<dbReference type="InterPro" id="IPR051929">
    <property type="entry name" value="VirAsm_ModProt"/>
</dbReference>
<keyword evidence="5" id="KW-0482">Metalloprotease</keyword>
<dbReference type="PANTHER" id="PTHR34858:SF1">
    <property type="entry name" value="CYSO-CYSTEINE PEPTIDASE"/>
    <property type="match status" value="1"/>
</dbReference>
<dbReference type="InterPro" id="IPR028090">
    <property type="entry name" value="JAB_dom_prok"/>
</dbReference>
<dbReference type="GO" id="GO:0008270">
    <property type="term" value="F:zinc ion binding"/>
    <property type="evidence" value="ECO:0007669"/>
    <property type="project" value="TreeGrafter"/>
</dbReference>
<evidence type="ECO:0000256" key="4">
    <source>
        <dbReference type="ARBA" id="ARBA00022833"/>
    </source>
</evidence>
<dbReference type="GO" id="GO:0006508">
    <property type="term" value="P:proteolysis"/>
    <property type="evidence" value="ECO:0007669"/>
    <property type="project" value="UniProtKB-KW"/>
</dbReference>
<gene>
    <name evidence="7" type="ordered locus">AM1_0513</name>
</gene>
<dbReference type="HOGENOM" id="CLU_116765_4_0_3"/>
<evidence type="ECO:0000313" key="7">
    <source>
        <dbReference type="EMBL" id="ABW25565.1"/>
    </source>
</evidence>
<dbReference type="EMBL" id="CP000828">
    <property type="protein sequence ID" value="ABW25565.1"/>
    <property type="molecule type" value="Genomic_DNA"/>
</dbReference>
<dbReference type="STRING" id="329726.AM1_0513"/>
<accession>B0CC23</accession>
<dbReference type="SUPFAM" id="SSF102712">
    <property type="entry name" value="JAB1/MPN domain"/>
    <property type="match status" value="1"/>
</dbReference>
<evidence type="ECO:0000256" key="2">
    <source>
        <dbReference type="ARBA" id="ARBA00022723"/>
    </source>
</evidence>
<evidence type="ECO:0000256" key="5">
    <source>
        <dbReference type="ARBA" id="ARBA00023049"/>
    </source>
</evidence>
<dbReference type="KEGG" id="amr:AM1_0513"/>
<dbReference type="CDD" id="cd08070">
    <property type="entry name" value="MPN_like"/>
    <property type="match status" value="1"/>
</dbReference>
<sequence>MDQIYDHAQDCYPEECCGLMLGKILEPDAQLEKKLFELYPLDNAWEQAESSIRIEESGTPLTATRRYWIAPQDLFNAQKYARTQGWDIIGVYHSHPDHEAVPSECDRKWAWPQYSYVIVAVKNGVPHDFRNWILDDQQQFRAEPVTVVDDVVPSTLETDI</sequence>
<keyword evidence="8" id="KW-1185">Reference proteome</keyword>
<protein>
    <submittedName>
        <fullName evidence="7">Mov34/MPN/PAD-1 family protein</fullName>
    </submittedName>
</protein>
<dbReference type="GO" id="GO:0008235">
    <property type="term" value="F:metalloexopeptidase activity"/>
    <property type="evidence" value="ECO:0007669"/>
    <property type="project" value="TreeGrafter"/>
</dbReference>
<name>B0CC23_ACAM1</name>
<organism evidence="7 8">
    <name type="scientific">Acaryochloris marina (strain MBIC 11017)</name>
    <dbReference type="NCBI Taxonomy" id="329726"/>
    <lineage>
        <taxon>Bacteria</taxon>
        <taxon>Bacillati</taxon>
        <taxon>Cyanobacteriota</taxon>
        <taxon>Cyanophyceae</taxon>
        <taxon>Acaryochloridales</taxon>
        <taxon>Acaryochloridaceae</taxon>
        <taxon>Acaryochloris</taxon>
    </lineage>
</organism>
<dbReference type="Proteomes" id="UP000000268">
    <property type="component" value="Chromosome"/>
</dbReference>
<evidence type="ECO:0000313" key="8">
    <source>
        <dbReference type="Proteomes" id="UP000000268"/>
    </source>
</evidence>
<dbReference type="AlphaFoldDB" id="B0CC23"/>
<keyword evidence="3" id="KW-0378">Hydrolase</keyword>
<dbReference type="Pfam" id="PF14464">
    <property type="entry name" value="Prok-JAB"/>
    <property type="match status" value="1"/>
</dbReference>
<dbReference type="Gene3D" id="3.40.140.10">
    <property type="entry name" value="Cytidine Deaminase, domain 2"/>
    <property type="match status" value="1"/>
</dbReference>
<evidence type="ECO:0000259" key="6">
    <source>
        <dbReference type="SMART" id="SM00232"/>
    </source>
</evidence>
<dbReference type="SMART" id="SM00232">
    <property type="entry name" value="JAB_MPN"/>
    <property type="match status" value="1"/>
</dbReference>
<keyword evidence="1" id="KW-0645">Protease</keyword>
<keyword evidence="2" id="KW-0479">Metal-binding</keyword>
<dbReference type="InterPro" id="IPR000555">
    <property type="entry name" value="JAMM/MPN+_dom"/>
</dbReference>
<feature type="domain" description="JAB1/MPN/MOV34 metalloenzyme" evidence="6">
    <location>
        <begin position="1"/>
        <end position="150"/>
    </location>
</feature>
<reference evidence="7 8" key="1">
    <citation type="journal article" date="2008" name="Proc. Natl. Acad. Sci. U.S.A.">
        <title>Niche adaptation and genome expansion in the chlorophyll d-producing cyanobacterium Acaryochloris marina.</title>
        <authorList>
            <person name="Swingley W.D."/>
            <person name="Chen M."/>
            <person name="Cheung P.C."/>
            <person name="Conrad A.L."/>
            <person name="Dejesa L.C."/>
            <person name="Hao J."/>
            <person name="Honchak B.M."/>
            <person name="Karbach L.E."/>
            <person name="Kurdoglu A."/>
            <person name="Lahiri S."/>
            <person name="Mastrian S.D."/>
            <person name="Miyashita H."/>
            <person name="Page L."/>
            <person name="Ramakrishna P."/>
            <person name="Satoh S."/>
            <person name="Sattley W.M."/>
            <person name="Shimada Y."/>
            <person name="Taylor H.L."/>
            <person name="Tomo T."/>
            <person name="Tsuchiya T."/>
            <person name="Wang Z.T."/>
            <person name="Raymond J."/>
            <person name="Mimuro M."/>
            <person name="Blankenship R.E."/>
            <person name="Touchman J.W."/>
        </authorList>
    </citation>
    <scope>NUCLEOTIDE SEQUENCE [LARGE SCALE GENOMIC DNA]</scope>
    <source>
        <strain evidence="8">MBIC 11017</strain>
    </source>
</reference>
<keyword evidence="4" id="KW-0862">Zinc</keyword>
<proteinExistence type="predicted"/>
<evidence type="ECO:0000256" key="3">
    <source>
        <dbReference type="ARBA" id="ARBA00022801"/>
    </source>
</evidence>
<evidence type="ECO:0000256" key="1">
    <source>
        <dbReference type="ARBA" id="ARBA00022670"/>
    </source>
</evidence>
<dbReference type="FunFam" id="3.40.140.10:FF:000085">
    <property type="entry name" value="Mov34/MPN/PAD-1 family protein"/>
    <property type="match status" value="1"/>
</dbReference>